<comment type="caution">
    <text evidence="2">The sequence shown here is derived from an EMBL/GenBank/DDBJ whole genome shotgun (WGS) entry which is preliminary data.</text>
</comment>
<name>A0A9P8MF04_9HYPO</name>
<accession>A0A9P8MF04</accession>
<dbReference type="AlphaFoldDB" id="A0A9P8MF04"/>
<evidence type="ECO:0000313" key="2">
    <source>
        <dbReference type="EMBL" id="KAH0599535.1"/>
    </source>
</evidence>
<reference evidence="2 3" key="1">
    <citation type="submission" date="2020-07" db="EMBL/GenBank/DDBJ databases">
        <title>Metarhizium humberi genome.</title>
        <authorList>
            <person name="Lysoe E."/>
        </authorList>
    </citation>
    <scope>NUCLEOTIDE SEQUENCE [LARGE SCALE GENOMIC DNA]</scope>
    <source>
        <strain evidence="2 3">ESALQ1638</strain>
    </source>
</reference>
<dbReference type="Proteomes" id="UP000764110">
    <property type="component" value="Unassembled WGS sequence"/>
</dbReference>
<feature type="region of interest" description="Disordered" evidence="1">
    <location>
        <begin position="76"/>
        <end position="144"/>
    </location>
</feature>
<sequence>MPYHAEWEEYIKHFRENRRLLVARNIDFNATRAEFEDHVRAKLTKPGSVIFLWPPAPAQYDNFNNHEFRGRRVRIDRASRSAYRPRPNVAGPNHNAAPPNPAPPTAPTVPGPSTSAPRTAAVNLPDQSTSAHGSASRVQPRGRGAKFYDEESYKAAHQIERLFDGSRVSSSIERVSQTRVVVAIQSLPEESSVVGHTQRTVSIALPKKVGKRPNFAHHGGHISELLFGIRIDWWRSAPPMPQNSKDLAEAPGIASSTDRKTC</sequence>
<protein>
    <submittedName>
        <fullName evidence="2">Uncharacterized protein</fullName>
    </submittedName>
</protein>
<feature type="compositionally biased region" description="Low complexity" evidence="1">
    <location>
        <begin position="87"/>
        <end position="97"/>
    </location>
</feature>
<evidence type="ECO:0000256" key="1">
    <source>
        <dbReference type="SAM" id="MobiDB-lite"/>
    </source>
</evidence>
<gene>
    <name evidence="2" type="ORF">MHUMG1_02323</name>
</gene>
<proteinExistence type="predicted"/>
<dbReference type="EMBL" id="JACEFI010000003">
    <property type="protein sequence ID" value="KAH0599535.1"/>
    <property type="molecule type" value="Genomic_DNA"/>
</dbReference>
<organism evidence="2 3">
    <name type="scientific">Metarhizium humberi</name>
    <dbReference type="NCBI Taxonomy" id="2596975"/>
    <lineage>
        <taxon>Eukaryota</taxon>
        <taxon>Fungi</taxon>
        <taxon>Dikarya</taxon>
        <taxon>Ascomycota</taxon>
        <taxon>Pezizomycotina</taxon>
        <taxon>Sordariomycetes</taxon>
        <taxon>Hypocreomycetidae</taxon>
        <taxon>Hypocreales</taxon>
        <taxon>Clavicipitaceae</taxon>
        <taxon>Metarhizium</taxon>
    </lineage>
</organism>
<feature type="region of interest" description="Disordered" evidence="1">
    <location>
        <begin position="242"/>
        <end position="262"/>
    </location>
</feature>
<feature type="compositionally biased region" description="Pro residues" evidence="1">
    <location>
        <begin position="98"/>
        <end position="110"/>
    </location>
</feature>
<evidence type="ECO:0000313" key="3">
    <source>
        <dbReference type="Proteomes" id="UP000764110"/>
    </source>
</evidence>
<keyword evidence="3" id="KW-1185">Reference proteome</keyword>
<feature type="compositionally biased region" description="Polar residues" evidence="1">
    <location>
        <begin position="125"/>
        <end position="137"/>
    </location>
</feature>